<feature type="chain" id="PRO_5046704906" description="Lipoprotein" evidence="1">
    <location>
        <begin position="26"/>
        <end position="135"/>
    </location>
</feature>
<gene>
    <name evidence="2" type="ORF">PZE19_10070</name>
</gene>
<name>A0ABT6F9R1_9BACT</name>
<keyword evidence="1" id="KW-0732">Signal</keyword>
<evidence type="ECO:0000313" key="3">
    <source>
        <dbReference type="Proteomes" id="UP001216907"/>
    </source>
</evidence>
<organism evidence="2 3">
    <name type="scientific">Paludisphaera mucosa</name>
    <dbReference type="NCBI Taxonomy" id="3030827"/>
    <lineage>
        <taxon>Bacteria</taxon>
        <taxon>Pseudomonadati</taxon>
        <taxon>Planctomycetota</taxon>
        <taxon>Planctomycetia</taxon>
        <taxon>Isosphaerales</taxon>
        <taxon>Isosphaeraceae</taxon>
        <taxon>Paludisphaera</taxon>
    </lineage>
</organism>
<evidence type="ECO:0000313" key="2">
    <source>
        <dbReference type="EMBL" id="MDG3004120.1"/>
    </source>
</evidence>
<reference evidence="2 3" key="1">
    <citation type="submission" date="2023-03" db="EMBL/GenBank/DDBJ databases">
        <title>Paludisphaera mucosa sp. nov. a novel planctomycete from northern fen.</title>
        <authorList>
            <person name="Ivanova A."/>
        </authorList>
    </citation>
    <scope>NUCLEOTIDE SEQUENCE [LARGE SCALE GENOMIC DNA]</scope>
    <source>
        <strain evidence="2 3">Pla2</strain>
    </source>
</reference>
<dbReference type="EMBL" id="JARRAG010000002">
    <property type="protein sequence ID" value="MDG3004120.1"/>
    <property type="molecule type" value="Genomic_DNA"/>
</dbReference>
<comment type="caution">
    <text evidence="2">The sequence shown here is derived from an EMBL/GenBank/DDBJ whole genome shotgun (WGS) entry which is preliminary data.</text>
</comment>
<evidence type="ECO:0008006" key="4">
    <source>
        <dbReference type="Google" id="ProtNLM"/>
    </source>
</evidence>
<feature type="signal peptide" evidence="1">
    <location>
        <begin position="1"/>
        <end position="25"/>
    </location>
</feature>
<evidence type="ECO:0000256" key="1">
    <source>
        <dbReference type="SAM" id="SignalP"/>
    </source>
</evidence>
<proteinExistence type="predicted"/>
<sequence>MSIREHMKTRRTAGALALALGLASAATGCGTGVAHPVDPGGAMVALKTTLDAWKEGKDPESLKTAASPIVVQDMEWQSGAKLVDYHVEGDGSPADANLEVRVKLNLTAKGKKVERNAHYLVTTSPAVTVFRDMMK</sequence>
<dbReference type="Proteomes" id="UP001216907">
    <property type="component" value="Unassembled WGS sequence"/>
</dbReference>
<accession>A0ABT6F9R1</accession>
<dbReference type="PROSITE" id="PS51257">
    <property type="entry name" value="PROKAR_LIPOPROTEIN"/>
    <property type="match status" value="1"/>
</dbReference>
<protein>
    <recommendedName>
        <fullName evidence="4">Lipoprotein</fullName>
    </recommendedName>
</protein>
<dbReference type="RefSeq" id="WP_277860482.1">
    <property type="nucleotide sequence ID" value="NZ_JARRAG010000002.1"/>
</dbReference>
<keyword evidence="3" id="KW-1185">Reference proteome</keyword>